<dbReference type="EMBL" id="PGTN01000651">
    <property type="protein sequence ID" value="PJF45902.1"/>
    <property type="molecule type" value="Genomic_DNA"/>
</dbReference>
<evidence type="ECO:0000313" key="2">
    <source>
        <dbReference type="EMBL" id="PJF45902.1"/>
    </source>
</evidence>
<dbReference type="Proteomes" id="UP000230790">
    <property type="component" value="Unassembled WGS sequence"/>
</dbReference>
<evidence type="ECO:0000259" key="1">
    <source>
        <dbReference type="PROSITE" id="PS50206"/>
    </source>
</evidence>
<evidence type="ECO:0000313" key="3">
    <source>
        <dbReference type="Proteomes" id="UP000230790"/>
    </source>
</evidence>
<dbReference type="InterPro" id="IPR017582">
    <property type="entry name" value="SelU"/>
</dbReference>
<dbReference type="InterPro" id="IPR036873">
    <property type="entry name" value="Rhodanese-like_dom_sf"/>
</dbReference>
<dbReference type="GO" id="GO:0002098">
    <property type="term" value="P:tRNA wobble uridine modification"/>
    <property type="evidence" value="ECO:0007669"/>
    <property type="project" value="InterPro"/>
</dbReference>
<organism evidence="2 3">
    <name type="scientific">Candidatus Thermofonsia Clade 3 bacterium</name>
    <dbReference type="NCBI Taxonomy" id="2364212"/>
    <lineage>
        <taxon>Bacteria</taxon>
        <taxon>Bacillati</taxon>
        <taxon>Chloroflexota</taxon>
        <taxon>Candidatus Thermofontia</taxon>
        <taxon>Candidatus Thermofonsia Clade 3</taxon>
    </lineage>
</organism>
<comment type="caution">
    <text evidence="2">The sequence shown here is derived from an EMBL/GenBank/DDBJ whole genome shotgun (WGS) entry which is preliminary data.</text>
</comment>
<proteinExistence type="predicted"/>
<dbReference type="PANTHER" id="PTHR30401">
    <property type="entry name" value="TRNA 2-SELENOURIDINE SYNTHASE"/>
    <property type="match status" value="1"/>
</dbReference>
<dbReference type="Gene3D" id="3.40.250.10">
    <property type="entry name" value="Rhodanese-like domain"/>
    <property type="match status" value="1"/>
</dbReference>
<name>A0A2M8Q7X7_9CHLR</name>
<dbReference type="AlphaFoldDB" id="A0A2M8Q7X7"/>
<dbReference type="GO" id="GO:0043828">
    <property type="term" value="F:tRNA 2-selenouridine synthase activity"/>
    <property type="evidence" value="ECO:0007669"/>
    <property type="project" value="InterPro"/>
</dbReference>
<dbReference type="PANTHER" id="PTHR30401:SF0">
    <property type="entry name" value="TRNA 2-SELENOURIDINE SYNTHASE"/>
    <property type="match status" value="1"/>
</dbReference>
<protein>
    <submittedName>
        <fullName evidence="2">tRNA 2-selenouridine(34) synthase MnmH</fullName>
    </submittedName>
</protein>
<dbReference type="PROSITE" id="PS50206">
    <property type="entry name" value="RHODANESE_3"/>
    <property type="match status" value="1"/>
</dbReference>
<gene>
    <name evidence="2" type="ORF">CUN48_16525</name>
</gene>
<reference evidence="2 3" key="1">
    <citation type="submission" date="2017-11" db="EMBL/GenBank/DDBJ databases">
        <title>Evolution of Phototrophy in the Chloroflexi Phylum Driven by Horizontal Gene Transfer.</title>
        <authorList>
            <person name="Ward L.M."/>
            <person name="Hemp J."/>
            <person name="Shih P.M."/>
            <person name="Mcglynn S.E."/>
            <person name="Fischer W."/>
        </authorList>
    </citation>
    <scope>NUCLEOTIDE SEQUENCE [LARGE SCALE GENOMIC DNA]</scope>
    <source>
        <strain evidence="2">JP3_7</strain>
    </source>
</reference>
<accession>A0A2M8Q7X7</accession>
<dbReference type="SUPFAM" id="SSF52821">
    <property type="entry name" value="Rhodanese/Cell cycle control phosphatase"/>
    <property type="match status" value="1"/>
</dbReference>
<dbReference type="InterPro" id="IPR001763">
    <property type="entry name" value="Rhodanese-like_dom"/>
</dbReference>
<dbReference type="GO" id="GO:0004792">
    <property type="term" value="F:thiosulfate-cyanide sulfurtransferase activity"/>
    <property type="evidence" value="ECO:0007669"/>
    <property type="project" value="InterPro"/>
</dbReference>
<feature type="domain" description="Rhodanese" evidence="1">
    <location>
        <begin position="27"/>
        <end position="139"/>
    </location>
</feature>
<dbReference type="Pfam" id="PF00581">
    <property type="entry name" value="Rhodanese"/>
    <property type="match status" value="1"/>
</dbReference>
<feature type="non-terminal residue" evidence="2">
    <location>
        <position position="145"/>
    </location>
</feature>
<dbReference type="PROSITE" id="PS00380">
    <property type="entry name" value="RHODANESE_1"/>
    <property type="match status" value="1"/>
</dbReference>
<sequence length="145" mass="16056">MSCTTQPQRTRRGSIVTLAALDDFDEVIDARSPTEYALDHIPGAVNLPVLNDAERAHVGTLYKQVSPFTAKKVGAALVCRNIAHHLETHFADRPKDYRPLVYCWRGGNRSGAMVTVLRAIGWEAAQLEGGYKAYRRHVVAALDQL</sequence>
<dbReference type="InterPro" id="IPR001307">
    <property type="entry name" value="Thiosulphate_STrfase_CS"/>
</dbReference>
<dbReference type="SMART" id="SM00450">
    <property type="entry name" value="RHOD"/>
    <property type="match status" value="1"/>
</dbReference>